<name>A0ABU5RXU6_9CYAN</name>
<evidence type="ECO:0000256" key="3">
    <source>
        <dbReference type="ARBA" id="ARBA00004763"/>
    </source>
</evidence>
<evidence type="ECO:0000256" key="2">
    <source>
        <dbReference type="ARBA" id="ARBA00001946"/>
    </source>
</evidence>
<dbReference type="PROSITE" id="PS00793">
    <property type="entry name" value="DHPS_2"/>
    <property type="match status" value="1"/>
</dbReference>
<dbReference type="RefSeq" id="WP_323306526.1">
    <property type="nucleotide sequence ID" value="NZ_JAYGHX010000013.1"/>
</dbReference>
<evidence type="ECO:0000256" key="8">
    <source>
        <dbReference type="ARBA" id="ARBA00022842"/>
    </source>
</evidence>
<reference evidence="12 13" key="1">
    <citation type="submission" date="2023-12" db="EMBL/GenBank/DDBJ databases">
        <title>Baltic Sea Cyanobacteria.</title>
        <authorList>
            <person name="Delbaje E."/>
            <person name="Fewer D.P."/>
            <person name="Shishido T.K."/>
        </authorList>
    </citation>
    <scope>NUCLEOTIDE SEQUENCE [LARGE SCALE GENOMIC DNA]</scope>
    <source>
        <strain evidence="12 13">UHCC 0139</strain>
    </source>
</reference>
<dbReference type="InterPro" id="IPR000489">
    <property type="entry name" value="Pterin-binding_dom"/>
</dbReference>
<dbReference type="PROSITE" id="PS50972">
    <property type="entry name" value="PTERIN_BINDING"/>
    <property type="match status" value="1"/>
</dbReference>
<keyword evidence="8 10" id="KW-0460">Magnesium</keyword>
<keyword evidence="9 10" id="KW-0289">Folate biosynthesis</keyword>
<sequence>MSPAGPVAVPPGFRWGDRTLVMGVLNLTPDSFSDGGRYEAPDAALRQARLLHRQGADLLDLGGQSTRPGASEIDAEAEKARVLPALGRILASLPPPEAGGPLLSIDTFRAPVAEAALAAGAHWINDVSAGRRDPDLLAVVAATDCPCVLMHSRGDSRTMDGLASYGDVVAEVRQELLRATDRALAAGVHAERILWDPGLGFAKTTAHNLALLRGLALLRAEGFPLLVGPSRKRFIGAVLAEPRPRARLWGTAAVCGQAIAAGADVLRVHDVGPIVQTARMADALWRA</sequence>
<evidence type="ECO:0000259" key="11">
    <source>
        <dbReference type="PROSITE" id="PS50972"/>
    </source>
</evidence>
<evidence type="ECO:0000256" key="7">
    <source>
        <dbReference type="ARBA" id="ARBA00022723"/>
    </source>
</evidence>
<dbReference type="Proteomes" id="UP001304461">
    <property type="component" value="Unassembled WGS sequence"/>
</dbReference>
<dbReference type="PANTHER" id="PTHR20941">
    <property type="entry name" value="FOLATE SYNTHESIS PROTEINS"/>
    <property type="match status" value="1"/>
</dbReference>
<accession>A0ABU5RXU6</accession>
<comment type="function">
    <text evidence="10">Catalyzes the condensation of para-aminobenzoate (pABA) with 6-hydroxymethyl-7,8-dihydropterin diphosphate (DHPt-PP) to form 7,8-dihydropteroate (H2Pte), the immediate precursor of folate derivatives.</text>
</comment>
<comment type="catalytic activity">
    <reaction evidence="1">
        <text>(7,8-dihydropterin-6-yl)methyl diphosphate + 4-aminobenzoate = 7,8-dihydropteroate + diphosphate</text>
        <dbReference type="Rhea" id="RHEA:19949"/>
        <dbReference type="ChEBI" id="CHEBI:17836"/>
        <dbReference type="ChEBI" id="CHEBI:17839"/>
        <dbReference type="ChEBI" id="CHEBI:33019"/>
        <dbReference type="ChEBI" id="CHEBI:72950"/>
        <dbReference type="EC" id="2.5.1.15"/>
    </reaction>
</comment>
<dbReference type="Pfam" id="PF00809">
    <property type="entry name" value="Pterin_bind"/>
    <property type="match status" value="1"/>
</dbReference>
<dbReference type="PANTHER" id="PTHR20941:SF1">
    <property type="entry name" value="FOLIC ACID SYNTHESIS PROTEIN FOL1"/>
    <property type="match status" value="1"/>
</dbReference>
<evidence type="ECO:0000256" key="10">
    <source>
        <dbReference type="RuleBase" id="RU361205"/>
    </source>
</evidence>
<keyword evidence="6 10" id="KW-0808">Transferase</keyword>
<dbReference type="Gene3D" id="3.20.20.20">
    <property type="entry name" value="Dihydropteroate synthase-like"/>
    <property type="match status" value="1"/>
</dbReference>
<comment type="cofactor">
    <cofactor evidence="2 10">
        <name>Mg(2+)</name>
        <dbReference type="ChEBI" id="CHEBI:18420"/>
    </cofactor>
</comment>
<dbReference type="CDD" id="cd00739">
    <property type="entry name" value="DHPS"/>
    <property type="match status" value="1"/>
</dbReference>
<dbReference type="InterPro" id="IPR045031">
    <property type="entry name" value="DHP_synth-like"/>
</dbReference>
<keyword evidence="13" id="KW-1185">Reference proteome</keyword>
<dbReference type="EC" id="2.5.1.15" evidence="5 10"/>
<dbReference type="PROSITE" id="PS00792">
    <property type="entry name" value="DHPS_1"/>
    <property type="match status" value="1"/>
</dbReference>
<comment type="pathway">
    <text evidence="3 10">Cofactor biosynthesis; tetrahydrofolate biosynthesis; 7,8-dihydrofolate from 2-amino-4-hydroxy-6-hydroxymethyl-7,8-dihydropteridine diphosphate and 4-aminobenzoate: step 1/2.</text>
</comment>
<protein>
    <recommendedName>
        <fullName evidence="5 10">Dihydropteroate synthase</fullName>
        <shortName evidence="10">DHPS</shortName>
        <ecNumber evidence="5 10">2.5.1.15</ecNumber>
    </recommendedName>
    <alternativeName>
        <fullName evidence="10">Dihydropteroate pyrophosphorylase</fullName>
    </alternativeName>
</protein>
<evidence type="ECO:0000313" key="12">
    <source>
        <dbReference type="EMBL" id="MEA5392582.1"/>
    </source>
</evidence>
<evidence type="ECO:0000313" key="13">
    <source>
        <dbReference type="Proteomes" id="UP001304461"/>
    </source>
</evidence>
<organism evidence="12 13">
    <name type="scientific">Cyanobium gracile UHCC 0139</name>
    <dbReference type="NCBI Taxonomy" id="3110308"/>
    <lineage>
        <taxon>Bacteria</taxon>
        <taxon>Bacillati</taxon>
        <taxon>Cyanobacteriota</taxon>
        <taxon>Cyanophyceae</taxon>
        <taxon>Synechococcales</taxon>
        <taxon>Prochlorococcaceae</taxon>
        <taxon>Cyanobium</taxon>
    </lineage>
</organism>
<evidence type="ECO:0000256" key="9">
    <source>
        <dbReference type="ARBA" id="ARBA00022909"/>
    </source>
</evidence>
<dbReference type="NCBIfam" id="TIGR01496">
    <property type="entry name" value="DHPS"/>
    <property type="match status" value="1"/>
</dbReference>
<dbReference type="GO" id="GO:0004156">
    <property type="term" value="F:dihydropteroate synthase activity"/>
    <property type="evidence" value="ECO:0007669"/>
    <property type="project" value="UniProtKB-EC"/>
</dbReference>
<evidence type="ECO:0000256" key="1">
    <source>
        <dbReference type="ARBA" id="ARBA00000012"/>
    </source>
</evidence>
<evidence type="ECO:0000256" key="6">
    <source>
        <dbReference type="ARBA" id="ARBA00022679"/>
    </source>
</evidence>
<comment type="caution">
    <text evidence="12">The sequence shown here is derived from an EMBL/GenBank/DDBJ whole genome shotgun (WGS) entry which is preliminary data.</text>
</comment>
<dbReference type="InterPro" id="IPR006390">
    <property type="entry name" value="DHP_synth_dom"/>
</dbReference>
<dbReference type="InterPro" id="IPR011005">
    <property type="entry name" value="Dihydropteroate_synth-like_sf"/>
</dbReference>
<proteinExistence type="inferred from homology"/>
<dbReference type="SUPFAM" id="SSF51717">
    <property type="entry name" value="Dihydropteroate synthetase-like"/>
    <property type="match status" value="1"/>
</dbReference>
<evidence type="ECO:0000256" key="5">
    <source>
        <dbReference type="ARBA" id="ARBA00012458"/>
    </source>
</evidence>
<dbReference type="EMBL" id="JAYGHX010000013">
    <property type="protein sequence ID" value="MEA5392582.1"/>
    <property type="molecule type" value="Genomic_DNA"/>
</dbReference>
<comment type="similarity">
    <text evidence="4 10">Belongs to the DHPS family.</text>
</comment>
<keyword evidence="7 10" id="KW-0479">Metal-binding</keyword>
<evidence type="ECO:0000256" key="4">
    <source>
        <dbReference type="ARBA" id="ARBA00009503"/>
    </source>
</evidence>
<gene>
    <name evidence="12" type="primary">folP</name>
    <name evidence="12" type="ORF">VB738_15060</name>
</gene>
<feature type="domain" description="Pterin-binding" evidence="11">
    <location>
        <begin position="19"/>
        <end position="279"/>
    </location>
</feature>